<gene>
    <name evidence="2" type="ORF">GCM10023216_02960</name>
</gene>
<dbReference type="Proteomes" id="UP001500956">
    <property type="component" value="Unassembled WGS sequence"/>
</dbReference>
<dbReference type="EMBL" id="BAABID010000003">
    <property type="protein sequence ID" value="GAA4718068.1"/>
    <property type="molecule type" value="Genomic_DNA"/>
</dbReference>
<evidence type="ECO:0000313" key="2">
    <source>
        <dbReference type="EMBL" id="GAA4718068.1"/>
    </source>
</evidence>
<dbReference type="PANTHER" id="PTHR18964">
    <property type="entry name" value="ROK (REPRESSOR, ORF, KINASE) FAMILY"/>
    <property type="match status" value="1"/>
</dbReference>
<dbReference type="InterPro" id="IPR043129">
    <property type="entry name" value="ATPase_NBD"/>
</dbReference>
<dbReference type="Pfam" id="PF00480">
    <property type="entry name" value="ROK"/>
    <property type="match status" value="1"/>
</dbReference>
<reference evidence="3" key="1">
    <citation type="journal article" date="2019" name="Int. J. Syst. Evol. Microbiol.">
        <title>The Global Catalogue of Microorganisms (GCM) 10K type strain sequencing project: providing services to taxonomists for standard genome sequencing and annotation.</title>
        <authorList>
            <consortium name="The Broad Institute Genomics Platform"/>
            <consortium name="The Broad Institute Genome Sequencing Center for Infectious Disease"/>
            <person name="Wu L."/>
            <person name="Ma J."/>
        </authorList>
    </citation>
    <scope>NUCLEOTIDE SEQUENCE [LARGE SCALE GENOMIC DNA]</scope>
    <source>
        <strain evidence="3">JCM 18063</strain>
    </source>
</reference>
<proteinExistence type="inferred from homology"/>
<comment type="similarity">
    <text evidence="1">Belongs to the ROK (NagC/XylR) family.</text>
</comment>
<organism evidence="2 3">
    <name type="scientific">Isoptericola chiayiensis</name>
    <dbReference type="NCBI Taxonomy" id="579446"/>
    <lineage>
        <taxon>Bacteria</taxon>
        <taxon>Bacillati</taxon>
        <taxon>Actinomycetota</taxon>
        <taxon>Actinomycetes</taxon>
        <taxon>Micrococcales</taxon>
        <taxon>Promicromonosporaceae</taxon>
        <taxon>Isoptericola</taxon>
    </lineage>
</organism>
<dbReference type="InterPro" id="IPR000600">
    <property type="entry name" value="ROK"/>
</dbReference>
<keyword evidence="3" id="KW-1185">Reference proteome</keyword>
<dbReference type="SUPFAM" id="SSF53067">
    <property type="entry name" value="Actin-like ATPase domain"/>
    <property type="match status" value="1"/>
</dbReference>
<dbReference type="Gene3D" id="3.30.420.40">
    <property type="match status" value="2"/>
</dbReference>
<accession>A0ABP8XYG3</accession>
<name>A0ABP8XYG3_9MICO</name>
<protein>
    <submittedName>
        <fullName evidence="2">ROK family protein</fullName>
    </submittedName>
</protein>
<dbReference type="RefSeq" id="WP_343037527.1">
    <property type="nucleotide sequence ID" value="NZ_BAABID010000003.1"/>
</dbReference>
<sequence length="332" mass="33319">MDDVRTTAPPVPSGFSVGLDIGGTKTLAVLLGHEGQVLAQSRLATETGPVGVVDGAVRAVESVARQAGVLLADVTGVGVGVPGLVESDDGTVRHAVNLGLDGDPLDLAHLLSERLGGVGVGVENDLNVAAVGAAHLVEAEEPDDRPTDLAFLALGTGLAAGIVLDGSLRRGRTGAAGEIGHVPVDPLGPPCGCGQRGCLELYASGSAVTALWPSITGRPAPVELFEAADAGDPEAVAARDTYARAVAAAVRMLVLTVDVRHVVLGGGVSQLGEPLLDVVRSALTDESAASGFLRSLDLPGRVRLAPGRVPVGAIGAAVIGRGHAARVRDLAR</sequence>
<dbReference type="PANTHER" id="PTHR18964:SF149">
    <property type="entry name" value="BIFUNCTIONAL UDP-N-ACETYLGLUCOSAMINE 2-EPIMERASE_N-ACETYLMANNOSAMINE KINASE"/>
    <property type="match status" value="1"/>
</dbReference>
<evidence type="ECO:0000256" key="1">
    <source>
        <dbReference type="ARBA" id="ARBA00006479"/>
    </source>
</evidence>
<evidence type="ECO:0000313" key="3">
    <source>
        <dbReference type="Proteomes" id="UP001500956"/>
    </source>
</evidence>
<comment type="caution">
    <text evidence="2">The sequence shown here is derived from an EMBL/GenBank/DDBJ whole genome shotgun (WGS) entry which is preliminary data.</text>
</comment>